<dbReference type="InterPro" id="IPR038056">
    <property type="entry name" value="YjbR-like_sf"/>
</dbReference>
<dbReference type="PATRIC" id="fig|467210.3.peg.2639"/>
<dbReference type="Gene3D" id="1.10.10.10">
    <property type="entry name" value="Winged helix-like DNA-binding domain superfamily/Winged helix DNA-binding domain"/>
    <property type="match status" value="1"/>
</dbReference>
<evidence type="ECO:0000313" key="3">
    <source>
        <dbReference type="EMBL" id="KXB53592.1"/>
    </source>
</evidence>
<keyword evidence="3" id="KW-0489">Methyltransferase</keyword>
<dbReference type="GO" id="GO:0006281">
    <property type="term" value="P:DNA repair"/>
    <property type="evidence" value="ECO:0007669"/>
    <property type="project" value="InterPro"/>
</dbReference>
<dbReference type="Gene3D" id="3.90.1150.30">
    <property type="match status" value="1"/>
</dbReference>
<evidence type="ECO:0000313" key="4">
    <source>
        <dbReference type="Proteomes" id="UP000070394"/>
    </source>
</evidence>
<dbReference type="NCBIfam" id="TIGR00589">
    <property type="entry name" value="ogt"/>
    <property type="match status" value="1"/>
</dbReference>
<dbReference type="EMBL" id="LSDA01000140">
    <property type="protein sequence ID" value="KXB53592.1"/>
    <property type="molecule type" value="Genomic_DNA"/>
</dbReference>
<dbReference type="AlphaFoldDB" id="A0A133ZDS5"/>
<evidence type="ECO:0000259" key="2">
    <source>
        <dbReference type="Pfam" id="PF01035"/>
    </source>
</evidence>
<comment type="caution">
    <text evidence="3">The sequence shown here is derived from an EMBL/GenBank/DDBJ whole genome shotgun (WGS) entry which is preliminary data.</text>
</comment>
<sequence length="207" mass="23512">MTTIEEAVSFGLSFKNTYIDTPFRKADWKLLRIKGSKKAFLCIYERDGFVNLNVKVDPAWRDFWRSTYASVIPGYHQNKEHWNTIILDGSIKEDDIKRMIAESYDLVTDSPTKRIYEAVKRIPKGKVATYGKVAEMAGNKKMSRAVGNALHKNPDPDNIPCFRVVNSKGELAPEFVFGGMGEQRKLLEADGIEVKNNKVDLSKYGLE</sequence>
<dbReference type="InterPro" id="IPR052520">
    <property type="entry name" value="ATL_DNA_repair"/>
</dbReference>
<dbReference type="CDD" id="cd06445">
    <property type="entry name" value="ATase"/>
    <property type="match status" value="1"/>
</dbReference>
<dbReference type="STRING" id="467210.HMPREF1866_02664"/>
<organism evidence="3 4">
    <name type="scientific">Lachnoanaerobaculum saburreum</name>
    <dbReference type="NCBI Taxonomy" id="467210"/>
    <lineage>
        <taxon>Bacteria</taxon>
        <taxon>Bacillati</taxon>
        <taxon>Bacillota</taxon>
        <taxon>Clostridia</taxon>
        <taxon>Lachnospirales</taxon>
        <taxon>Lachnospiraceae</taxon>
        <taxon>Lachnoanaerobaculum</taxon>
    </lineage>
</organism>
<dbReference type="PANTHER" id="PTHR42942:SF1">
    <property type="entry name" value="ALKYLTRANSFERASE-LIKE PROTEIN 1"/>
    <property type="match status" value="1"/>
</dbReference>
<accession>A0A133ZDS5</accession>
<dbReference type="GO" id="GO:0008168">
    <property type="term" value="F:methyltransferase activity"/>
    <property type="evidence" value="ECO:0007669"/>
    <property type="project" value="UniProtKB-KW"/>
</dbReference>
<dbReference type="SUPFAM" id="SSF142906">
    <property type="entry name" value="YjbR-like"/>
    <property type="match status" value="1"/>
</dbReference>
<dbReference type="InterPro" id="IPR036388">
    <property type="entry name" value="WH-like_DNA-bd_sf"/>
</dbReference>
<dbReference type="GO" id="GO:0032259">
    <property type="term" value="P:methylation"/>
    <property type="evidence" value="ECO:0007669"/>
    <property type="project" value="UniProtKB-KW"/>
</dbReference>
<dbReference type="Pfam" id="PF04237">
    <property type="entry name" value="YjbR"/>
    <property type="match status" value="1"/>
</dbReference>
<name>A0A133ZDS5_9FIRM</name>
<feature type="domain" description="Methylated-DNA-[protein]-cysteine S-methyltransferase DNA binding" evidence="2">
    <location>
        <begin position="112"/>
        <end position="191"/>
    </location>
</feature>
<dbReference type="InterPro" id="IPR036217">
    <property type="entry name" value="MethylDNA_cys_MeTrfase_DNAb"/>
</dbReference>
<gene>
    <name evidence="3" type="ORF">HMPREF1866_02664</name>
</gene>
<reference evidence="4" key="1">
    <citation type="submission" date="2016-01" db="EMBL/GenBank/DDBJ databases">
        <authorList>
            <person name="Mitreva M."/>
            <person name="Pepin K.H."/>
            <person name="Mihindukulasuriya K.A."/>
            <person name="Fulton R."/>
            <person name="Fronick C."/>
            <person name="O'Laughlin M."/>
            <person name="Miner T."/>
            <person name="Herter B."/>
            <person name="Rosa B.A."/>
            <person name="Cordes M."/>
            <person name="Tomlinson C."/>
            <person name="Wollam A."/>
            <person name="Palsikar V.B."/>
            <person name="Mardis E.R."/>
            <person name="Wilson R.K."/>
        </authorList>
    </citation>
    <scope>NUCLEOTIDE SEQUENCE [LARGE SCALE GENOMIC DNA]</scope>
    <source>
        <strain evidence="4">DNF00896</strain>
    </source>
</reference>
<dbReference type="InterPro" id="IPR058532">
    <property type="entry name" value="YjbR/MT2646/Rv2570-like"/>
</dbReference>
<proteinExistence type="predicted"/>
<dbReference type="SUPFAM" id="SSF46767">
    <property type="entry name" value="Methylated DNA-protein cysteine methyltransferase, C-terminal domain"/>
    <property type="match status" value="1"/>
</dbReference>
<dbReference type="OrthoDB" id="9789813at2"/>
<keyword evidence="1" id="KW-0227">DNA damage</keyword>
<protein>
    <submittedName>
        <fullName evidence="3">6-O-methylguanine DNA methyltransferase, DNA binding domain protein</fullName>
    </submittedName>
</protein>
<dbReference type="RefSeq" id="WP_060932197.1">
    <property type="nucleotide sequence ID" value="NZ_KQ959848.1"/>
</dbReference>
<keyword evidence="3" id="KW-0808">Transferase</keyword>
<keyword evidence="4" id="KW-1185">Reference proteome</keyword>
<dbReference type="Pfam" id="PF01035">
    <property type="entry name" value="DNA_binding_1"/>
    <property type="match status" value="1"/>
</dbReference>
<evidence type="ECO:0000256" key="1">
    <source>
        <dbReference type="ARBA" id="ARBA00022763"/>
    </source>
</evidence>
<dbReference type="InterPro" id="IPR014048">
    <property type="entry name" value="MethylDNA_cys_MeTrfase_DNA-bd"/>
</dbReference>
<dbReference type="PANTHER" id="PTHR42942">
    <property type="entry name" value="6-O-METHYLGUANINE DNA METHYLTRANSFERASE"/>
    <property type="match status" value="1"/>
</dbReference>
<dbReference type="Proteomes" id="UP000070394">
    <property type="component" value="Unassembled WGS sequence"/>
</dbReference>